<reference evidence="1" key="1">
    <citation type="submission" date="2022-10" db="EMBL/GenBank/DDBJ databases">
        <title>The WGS of Solirubrobacter phytolaccae KCTC 29190.</title>
        <authorList>
            <person name="Jiang Z."/>
        </authorList>
    </citation>
    <scope>NUCLEOTIDE SEQUENCE</scope>
    <source>
        <strain evidence="1">KCTC 29190</strain>
    </source>
</reference>
<protein>
    <submittedName>
        <fullName evidence="1">Uncharacterized protein</fullName>
    </submittedName>
</protein>
<dbReference type="AlphaFoldDB" id="A0A9X3S960"/>
<proteinExistence type="predicted"/>
<dbReference type="EMBL" id="JAPDDP010000034">
    <property type="protein sequence ID" value="MDA0182328.1"/>
    <property type="molecule type" value="Genomic_DNA"/>
</dbReference>
<comment type="caution">
    <text evidence="1">The sequence shown here is derived from an EMBL/GenBank/DDBJ whole genome shotgun (WGS) entry which is preliminary data.</text>
</comment>
<dbReference type="Proteomes" id="UP001147653">
    <property type="component" value="Unassembled WGS sequence"/>
</dbReference>
<sequence length="168" mass="18129">MNLAAAAIALTFAAPAQDPADDLATCTAHRPGPEPGRTVLQLCVPRLVKAWADNGLVSVPEARRLQPIPRPGLVFGSFGGSPEALRLDGGVRKLAGRRLHNRARVAITTRIDVVSWDGQTRYARSGHRQLRLAPDTRIRVRGRTVIELVSSTGTTRIPLRQSSTAEDS</sequence>
<organism evidence="1 2">
    <name type="scientific">Solirubrobacter phytolaccae</name>
    <dbReference type="NCBI Taxonomy" id="1404360"/>
    <lineage>
        <taxon>Bacteria</taxon>
        <taxon>Bacillati</taxon>
        <taxon>Actinomycetota</taxon>
        <taxon>Thermoleophilia</taxon>
        <taxon>Solirubrobacterales</taxon>
        <taxon>Solirubrobacteraceae</taxon>
        <taxon>Solirubrobacter</taxon>
    </lineage>
</organism>
<keyword evidence="2" id="KW-1185">Reference proteome</keyword>
<evidence type="ECO:0000313" key="2">
    <source>
        <dbReference type="Proteomes" id="UP001147653"/>
    </source>
</evidence>
<accession>A0A9X3S960</accession>
<dbReference type="RefSeq" id="WP_270026693.1">
    <property type="nucleotide sequence ID" value="NZ_JAPDDP010000034.1"/>
</dbReference>
<gene>
    <name evidence="1" type="ORF">OJ997_18620</name>
</gene>
<name>A0A9X3S960_9ACTN</name>
<evidence type="ECO:0000313" key="1">
    <source>
        <dbReference type="EMBL" id="MDA0182328.1"/>
    </source>
</evidence>